<dbReference type="EMBL" id="JBDJPC010000004">
    <property type="protein sequence ID" value="KAL1505378.1"/>
    <property type="molecule type" value="Genomic_DNA"/>
</dbReference>
<evidence type="ECO:0000256" key="2">
    <source>
        <dbReference type="ARBA" id="ARBA00004569"/>
    </source>
</evidence>
<evidence type="ECO:0000256" key="4">
    <source>
        <dbReference type="ARBA" id="ARBA00008006"/>
    </source>
</evidence>
<dbReference type="GO" id="GO:0005743">
    <property type="term" value="C:mitochondrial inner membrane"/>
    <property type="evidence" value="ECO:0007669"/>
    <property type="project" value="UniProtKB-SubCell"/>
</dbReference>
<evidence type="ECO:0000256" key="8">
    <source>
        <dbReference type="ARBA" id="ARBA00022792"/>
    </source>
</evidence>
<evidence type="ECO:0000256" key="3">
    <source>
        <dbReference type="ARBA" id="ARBA00004637"/>
    </source>
</evidence>
<evidence type="ECO:0000313" key="13">
    <source>
        <dbReference type="EMBL" id="KAL1505378.1"/>
    </source>
</evidence>
<comment type="subcellular location">
    <subcellularLocation>
        <location evidence="3">Mitochondrion inner membrane</location>
        <topology evidence="3">Peripheral membrane protein</topology>
    </subcellularLocation>
    <subcellularLocation>
        <location evidence="2">Mitochondrion intermembrane space</location>
    </subcellularLocation>
</comment>
<gene>
    <name evidence="13" type="ORF">ABEB36_004961</name>
</gene>
<evidence type="ECO:0000256" key="11">
    <source>
        <dbReference type="ARBA" id="ARBA00023136"/>
    </source>
</evidence>
<dbReference type="PANTHER" id="PTHR20900:SF0">
    <property type="entry name" value="NADH DEHYDROGENASE [UBIQUINONE] 1 BETA SUBCOMPLEX SUBUNIT 7"/>
    <property type="match status" value="1"/>
</dbReference>
<comment type="caution">
    <text evidence="13">The sequence shown here is derived from an EMBL/GenBank/DDBJ whole genome shotgun (WGS) entry which is preliminary data.</text>
</comment>
<evidence type="ECO:0000256" key="10">
    <source>
        <dbReference type="ARBA" id="ARBA00023128"/>
    </source>
</evidence>
<comment type="similarity">
    <text evidence="4">Belongs to the complex I NDUFB7 subunit family.</text>
</comment>
<evidence type="ECO:0000256" key="9">
    <source>
        <dbReference type="ARBA" id="ARBA00022982"/>
    </source>
</evidence>
<keyword evidence="14" id="KW-1185">Reference proteome</keyword>
<keyword evidence="9" id="KW-0249">Electron transport</keyword>
<name>A0ABD1EWW5_HYPHA</name>
<evidence type="ECO:0000256" key="5">
    <source>
        <dbReference type="ARBA" id="ARBA00018677"/>
    </source>
</evidence>
<dbReference type="PROSITE" id="PS51808">
    <property type="entry name" value="CHCH"/>
    <property type="match status" value="1"/>
</dbReference>
<accession>A0ABD1EWW5</accession>
<evidence type="ECO:0000256" key="7">
    <source>
        <dbReference type="ARBA" id="ARBA00022660"/>
    </source>
</evidence>
<keyword evidence="6" id="KW-0813">Transport</keyword>
<sequence length="133" mass="15710">MGNSFGYAFENGINRYLHPEITPSPDEHPTFDPLLGFPEGRKERVMLATKEEMVSCKIPLVNRDYCAHKLIEYLGCRKDNFPFVVKCAHEKHAYLNCRYDDFVTRMKEYERERRLRVKRQDKLKQPNCQPIAA</sequence>
<keyword evidence="11" id="KW-0472">Membrane</keyword>
<evidence type="ECO:0000313" key="14">
    <source>
        <dbReference type="Proteomes" id="UP001566132"/>
    </source>
</evidence>
<keyword evidence="7" id="KW-0679">Respiratory chain</keyword>
<organism evidence="13 14">
    <name type="scientific">Hypothenemus hampei</name>
    <name type="common">Coffee berry borer</name>
    <dbReference type="NCBI Taxonomy" id="57062"/>
    <lineage>
        <taxon>Eukaryota</taxon>
        <taxon>Metazoa</taxon>
        <taxon>Ecdysozoa</taxon>
        <taxon>Arthropoda</taxon>
        <taxon>Hexapoda</taxon>
        <taxon>Insecta</taxon>
        <taxon>Pterygota</taxon>
        <taxon>Neoptera</taxon>
        <taxon>Endopterygota</taxon>
        <taxon>Coleoptera</taxon>
        <taxon>Polyphaga</taxon>
        <taxon>Cucujiformia</taxon>
        <taxon>Curculionidae</taxon>
        <taxon>Scolytinae</taxon>
        <taxon>Hypothenemus</taxon>
    </lineage>
</organism>
<dbReference type="GO" id="GO:0005758">
    <property type="term" value="C:mitochondrial intermembrane space"/>
    <property type="evidence" value="ECO:0007669"/>
    <property type="project" value="UniProtKB-SubCell"/>
</dbReference>
<evidence type="ECO:0000256" key="1">
    <source>
        <dbReference type="ARBA" id="ARBA00003195"/>
    </source>
</evidence>
<protein>
    <recommendedName>
        <fullName evidence="5">NADH dehydrogenase [ubiquinone] 1 beta subcomplex subunit 7</fullName>
    </recommendedName>
</protein>
<evidence type="ECO:0000256" key="6">
    <source>
        <dbReference type="ARBA" id="ARBA00022448"/>
    </source>
</evidence>
<dbReference type="PANTHER" id="PTHR20900">
    <property type="entry name" value="NADH:UBIQUINONE OXIDOREDUCTASE B18-LIKE SUBUNIT"/>
    <property type="match status" value="1"/>
</dbReference>
<dbReference type="Pfam" id="PF05676">
    <property type="entry name" value="NDUF_B7"/>
    <property type="match status" value="1"/>
</dbReference>
<dbReference type="AlphaFoldDB" id="A0ABD1EWW5"/>
<keyword evidence="10" id="KW-0496">Mitochondrion</keyword>
<keyword evidence="8" id="KW-0999">Mitochondrion inner membrane</keyword>
<keyword evidence="12" id="KW-1015">Disulfide bond</keyword>
<comment type="function">
    <text evidence="1">Accessory subunit of the mitochondrial membrane respiratory chain NADH dehydrogenase (Complex I), that is believed not to be involved in catalysis. Complex I functions in the transfer of electrons from NADH to the respiratory chain. The immediate electron acceptor for the enzyme is believed to be ubiquinone.</text>
</comment>
<proteinExistence type="inferred from homology"/>
<dbReference type="Proteomes" id="UP001566132">
    <property type="component" value="Unassembled WGS sequence"/>
</dbReference>
<evidence type="ECO:0000256" key="12">
    <source>
        <dbReference type="ARBA" id="ARBA00023157"/>
    </source>
</evidence>
<dbReference type="InterPro" id="IPR008698">
    <property type="entry name" value="NDUB7"/>
</dbReference>
<reference evidence="13 14" key="1">
    <citation type="submission" date="2024-05" db="EMBL/GenBank/DDBJ databases">
        <title>Genetic variation in Jamaican populations of the coffee berry borer (Hypothenemus hampei).</title>
        <authorList>
            <person name="Errbii M."/>
            <person name="Myrie A."/>
        </authorList>
    </citation>
    <scope>NUCLEOTIDE SEQUENCE [LARGE SCALE GENOMIC DNA]</scope>
    <source>
        <strain evidence="13">JA-Hopewell-2020-01-JO</strain>
        <tissue evidence="13">Whole body</tissue>
    </source>
</reference>